<evidence type="ECO:0000313" key="2">
    <source>
        <dbReference type="Proteomes" id="UP000199701"/>
    </source>
</evidence>
<reference evidence="1 2" key="1">
    <citation type="submission" date="2016-10" db="EMBL/GenBank/DDBJ databases">
        <authorList>
            <person name="de Groot N.N."/>
        </authorList>
    </citation>
    <scope>NUCLEOTIDE SEQUENCE [LARGE SCALE GENOMIC DNA]</scope>
    <source>
        <strain evidence="1 2">DSM 9179</strain>
    </source>
</reference>
<dbReference type="EMBL" id="FOJI01000016">
    <property type="protein sequence ID" value="SEW40824.1"/>
    <property type="molecule type" value="Genomic_DNA"/>
</dbReference>
<sequence length="175" mass="19951">MLINLTELLSNVGYTKTFQTDILLNVYESNIGTYDIVDKQPLELIITNIAKNKLTISGEVDLTFNIPCDRCLEDVKTNIRFSIEKSIDMSDDVSDEVKELEEQDYINGYNLDVDKLVYDEILINFPSKTICKEACKGLCMKCGANLNISECNCDRHVLDPRMAAIQDIYNNYKEV</sequence>
<dbReference type="PANTHER" id="PTHR34374">
    <property type="entry name" value="LARGE RIBOSOMAL RNA SUBUNIT ACCUMULATION PROTEIN YCED HOMOLOG 1, CHLOROPLASTIC"/>
    <property type="match status" value="1"/>
</dbReference>
<dbReference type="STRING" id="99656.SAMN05421659_11660"/>
<dbReference type="Pfam" id="PF02620">
    <property type="entry name" value="YceD"/>
    <property type="match status" value="1"/>
</dbReference>
<evidence type="ECO:0000313" key="1">
    <source>
        <dbReference type="EMBL" id="SEW40824.1"/>
    </source>
</evidence>
<evidence type="ECO:0008006" key="3">
    <source>
        <dbReference type="Google" id="ProtNLM"/>
    </source>
</evidence>
<gene>
    <name evidence="1" type="ORF">SAMN05421659_11660</name>
</gene>
<accession>A0A1I0RIN4</accession>
<keyword evidence="2" id="KW-1185">Reference proteome</keyword>
<dbReference type="OrthoDB" id="9790372at2"/>
<dbReference type="RefSeq" id="WP_092456474.1">
    <property type="nucleotide sequence ID" value="NZ_FOJI01000016.1"/>
</dbReference>
<dbReference type="InterPro" id="IPR003772">
    <property type="entry name" value="YceD"/>
</dbReference>
<organism evidence="1 2">
    <name type="scientific">[Clostridium] fimetarium</name>
    <dbReference type="NCBI Taxonomy" id="99656"/>
    <lineage>
        <taxon>Bacteria</taxon>
        <taxon>Bacillati</taxon>
        <taxon>Bacillota</taxon>
        <taxon>Clostridia</taxon>
        <taxon>Lachnospirales</taxon>
        <taxon>Lachnospiraceae</taxon>
    </lineage>
</organism>
<dbReference type="PANTHER" id="PTHR34374:SF1">
    <property type="entry name" value="LARGE RIBOSOMAL RNA SUBUNIT ACCUMULATION PROTEIN YCED HOMOLOG 1, CHLOROPLASTIC"/>
    <property type="match status" value="1"/>
</dbReference>
<name>A0A1I0RIN4_9FIRM</name>
<dbReference type="Proteomes" id="UP000199701">
    <property type="component" value="Unassembled WGS sequence"/>
</dbReference>
<proteinExistence type="predicted"/>
<dbReference type="AlphaFoldDB" id="A0A1I0RIN4"/>
<protein>
    <recommendedName>
        <fullName evidence="3">DUF177 domain-containing protein</fullName>
    </recommendedName>
</protein>